<dbReference type="EMBL" id="OV696693">
    <property type="protein sequence ID" value="CAH1270907.1"/>
    <property type="molecule type" value="Genomic_DNA"/>
</dbReference>
<keyword evidence="3" id="KW-1185">Reference proteome</keyword>
<proteinExistence type="predicted"/>
<organism evidence="2 3">
    <name type="scientific">Branchiostoma lanceolatum</name>
    <name type="common">Common lancelet</name>
    <name type="synonym">Amphioxus lanceolatum</name>
    <dbReference type="NCBI Taxonomy" id="7740"/>
    <lineage>
        <taxon>Eukaryota</taxon>
        <taxon>Metazoa</taxon>
        <taxon>Chordata</taxon>
        <taxon>Cephalochordata</taxon>
        <taxon>Leptocardii</taxon>
        <taxon>Amphioxiformes</taxon>
        <taxon>Branchiostomatidae</taxon>
        <taxon>Branchiostoma</taxon>
    </lineage>
</organism>
<reference evidence="2" key="1">
    <citation type="submission" date="2022-01" db="EMBL/GenBank/DDBJ databases">
        <authorList>
            <person name="Braso-Vives M."/>
        </authorList>
    </citation>
    <scope>NUCLEOTIDE SEQUENCE</scope>
</reference>
<dbReference type="InterPro" id="IPR043502">
    <property type="entry name" value="DNA/RNA_pol_sf"/>
</dbReference>
<accession>A0A8K0EYN5</accession>
<dbReference type="PROSITE" id="PS50878">
    <property type="entry name" value="RT_POL"/>
    <property type="match status" value="1"/>
</dbReference>
<evidence type="ECO:0000259" key="1">
    <source>
        <dbReference type="PROSITE" id="PS50878"/>
    </source>
</evidence>
<dbReference type="Proteomes" id="UP000838412">
    <property type="component" value="Chromosome 8"/>
</dbReference>
<dbReference type="SUPFAM" id="SSF56672">
    <property type="entry name" value="DNA/RNA polymerases"/>
    <property type="match status" value="1"/>
</dbReference>
<evidence type="ECO:0000313" key="2">
    <source>
        <dbReference type="EMBL" id="CAH1270907.1"/>
    </source>
</evidence>
<dbReference type="Pfam" id="PF00078">
    <property type="entry name" value="RVT_1"/>
    <property type="match status" value="1"/>
</dbReference>
<sequence length="651" mass="72794">MSQFKAGTILDVGSKYGSPVPSMPHFCLNSTSKAQRKFDVSKLQSPEVVACYQLDLRNRFAVLSPDPDEDTPEKLWSDLKQNISSAAAKVLGHKRKKKKKDFLSEETLSVVEVKRKARLEGNLTEWRRLNAKRNKLLRKDKQRWLDNLAEEAEIAARRGDQGSLYRTLKTLAGKSTPPTASVKAMDGTITDTPEQQLARWREHFQSLLNRLSSEVVKAIGKLKPCRAAGADDITPELLLHGGPTVAGQLKQLFTVNEVIPEYWLLGVILPFWKKGPKDVCSNYRGITLLSVPGKVFANVILARLRPLLIRKQRKEQSGFTPGRSTVDRILTLRLLAEKRREFRKPLYAAYVDLKQAFDSVDRPALWMILKILGVPAKLLNLLSLLYSNTSSCVRVNGLLSDSFNINSGVRQGCVLAPTVFNTAIDHVMGKTVHQCDCGASFGDVTITDLDYADDVAILAEAMEVLQLALQAMDSETQPLGLMVSWEKTKVQSLCDYETPQPGPVINTHQVEVVDRFCYLGGTTTSDCRSDSDTHLRIGRATAAMASLDNIWSNRKLSLLTKLRLYNSLVLSILMYGSKSWTLTATQELRLDAFDTRCQRRLLGIRWYDLVSNTTLRDITKQPPLTSMIRSARLRLFGHIARADPPSSQPPC</sequence>
<name>A0A8K0EYN5_BRALA</name>
<evidence type="ECO:0000313" key="3">
    <source>
        <dbReference type="Proteomes" id="UP000838412"/>
    </source>
</evidence>
<dbReference type="PANTHER" id="PTHR47027">
    <property type="entry name" value="REVERSE TRANSCRIPTASE DOMAIN-CONTAINING PROTEIN"/>
    <property type="match status" value="1"/>
</dbReference>
<dbReference type="PANTHER" id="PTHR47027:SF24">
    <property type="entry name" value="RIBONUCLEASE H"/>
    <property type="match status" value="1"/>
</dbReference>
<protein>
    <submittedName>
        <fullName evidence="2">Hypp4507 protein</fullName>
    </submittedName>
</protein>
<dbReference type="InterPro" id="IPR000477">
    <property type="entry name" value="RT_dom"/>
</dbReference>
<dbReference type="CDD" id="cd01650">
    <property type="entry name" value="RT_nLTR_like"/>
    <property type="match status" value="1"/>
</dbReference>
<gene>
    <name evidence="2" type="primary">Hypp4507</name>
    <name evidence="2" type="ORF">BLAG_LOCUS23068</name>
</gene>
<dbReference type="OrthoDB" id="6142323at2759"/>
<feature type="domain" description="Reverse transcriptase" evidence="1">
    <location>
        <begin position="252"/>
        <end position="523"/>
    </location>
</feature>
<dbReference type="AlphaFoldDB" id="A0A8K0EYN5"/>